<name>F0WUA4_9STRA</name>
<dbReference type="EMBL" id="FR824313">
    <property type="protein sequence ID" value="CCA24982.1"/>
    <property type="molecule type" value="Genomic_DNA"/>
</dbReference>
<dbReference type="AlphaFoldDB" id="F0WUA4"/>
<gene>
    <name evidence="1" type="primary">AlNc14C268G9925</name>
    <name evidence="2" type="synonym">AlNc14C381G11226</name>
    <name evidence="1" type="ORF">ALNC14_111260</name>
    <name evidence="2" type="ORF">ALNC14_126640</name>
</gene>
<dbReference type="HOGENOM" id="CLU_2325083_0_0_1"/>
<proteinExistence type="predicted"/>
<organism evidence="1">
    <name type="scientific">Albugo laibachii Nc14</name>
    <dbReference type="NCBI Taxonomy" id="890382"/>
    <lineage>
        <taxon>Eukaryota</taxon>
        <taxon>Sar</taxon>
        <taxon>Stramenopiles</taxon>
        <taxon>Oomycota</taxon>
        <taxon>Peronosporomycetes</taxon>
        <taxon>Albuginales</taxon>
        <taxon>Albuginaceae</taxon>
        <taxon>Albugo</taxon>
    </lineage>
</organism>
<accession>F0WUA4</accession>
<sequence>MRGIGIAQCHQHLEEARRLLMISIIYSTFKTLFLAVTSKQIFAVPIRNMEAQISNVVTRTRESPNWVLMSQISNVQNASCACKFEVEQWIALLCLHPKV</sequence>
<reference evidence="1" key="1">
    <citation type="journal article" date="2011" name="PLoS Biol.">
        <title>Gene gain and loss during evolution of obligate parasitism in the white rust pathogen of Arabidopsis thaliana.</title>
        <authorList>
            <person name="Kemen E."/>
            <person name="Gardiner A."/>
            <person name="Schultz-Larsen T."/>
            <person name="Kemen A.C."/>
            <person name="Balmuth A.L."/>
            <person name="Robert-Seilaniantz A."/>
            <person name="Bailey K."/>
            <person name="Holub E."/>
            <person name="Studholme D.J."/>
            <person name="Maclean D."/>
            <person name="Jones J.D."/>
        </authorList>
    </citation>
    <scope>NUCLEOTIDE SEQUENCE</scope>
</reference>
<protein>
    <submittedName>
        <fullName evidence="1">AlNc14C268G9925 protein</fullName>
    </submittedName>
    <submittedName>
        <fullName evidence="2">AlNc14C381G11226 protein</fullName>
    </submittedName>
</protein>
<evidence type="ECO:0000313" key="2">
    <source>
        <dbReference type="EMBL" id="CCA26520.1"/>
    </source>
</evidence>
<dbReference type="EMBL" id="FR824425">
    <property type="protein sequence ID" value="CCA26520.1"/>
    <property type="molecule type" value="Genomic_DNA"/>
</dbReference>
<evidence type="ECO:0000313" key="1">
    <source>
        <dbReference type="EMBL" id="CCA24982.1"/>
    </source>
</evidence>
<reference evidence="1" key="2">
    <citation type="submission" date="2011-02" db="EMBL/GenBank/DDBJ databases">
        <authorList>
            <person name="MacLean D."/>
        </authorList>
    </citation>
    <scope>NUCLEOTIDE SEQUENCE</scope>
</reference>